<dbReference type="GO" id="GO:0008934">
    <property type="term" value="F:inositol monophosphate 1-phosphatase activity"/>
    <property type="evidence" value="ECO:0007669"/>
    <property type="project" value="InterPro"/>
</dbReference>
<dbReference type="PRINTS" id="PR00377">
    <property type="entry name" value="IMPHPHTASES"/>
</dbReference>
<evidence type="ECO:0000256" key="1">
    <source>
        <dbReference type="ARBA" id="ARBA00001033"/>
    </source>
</evidence>
<evidence type="ECO:0000256" key="7">
    <source>
        <dbReference type="ARBA" id="ARBA00022801"/>
    </source>
</evidence>
<evidence type="ECO:0000256" key="3">
    <source>
        <dbReference type="ARBA" id="ARBA00009759"/>
    </source>
</evidence>
<evidence type="ECO:0000256" key="11">
    <source>
        <dbReference type="SAM" id="MobiDB-lite"/>
    </source>
</evidence>
<comment type="cofactor">
    <cofactor evidence="2 9 10">
        <name>Mg(2+)</name>
        <dbReference type="ChEBI" id="CHEBI:18420"/>
    </cofactor>
</comment>
<keyword evidence="8 9" id="KW-0460">Magnesium</keyword>
<dbReference type="Pfam" id="PF00459">
    <property type="entry name" value="Inositol_P"/>
    <property type="match status" value="1"/>
</dbReference>
<feature type="region of interest" description="Disordered" evidence="11">
    <location>
        <begin position="1"/>
        <end position="26"/>
    </location>
</feature>
<accession>A0A917SID5</accession>
<evidence type="ECO:0000256" key="8">
    <source>
        <dbReference type="ARBA" id="ARBA00022842"/>
    </source>
</evidence>
<evidence type="ECO:0000256" key="2">
    <source>
        <dbReference type="ARBA" id="ARBA00001946"/>
    </source>
</evidence>
<dbReference type="PANTHER" id="PTHR20854">
    <property type="entry name" value="INOSITOL MONOPHOSPHATASE"/>
    <property type="match status" value="1"/>
</dbReference>
<keyword evidence="6 9" id="KW-0479">Metal-binding</keyword>
<keyword evidence="13" id="KW-1185">Reference proteome</keyword>
<dbReference type="InterPro" id="IPR033942">
    <property type="entry name" value="IMPase"/>
</dbReference>
<evidence type="ECO:0000256" key="4">
    <source>
        <dbReference type="ARBA" id="ARBA00013106"/>
    </source>
</evidence>
<keyword evidence="7 10" id="KW-0378">Hydrolase</keyword>
<reference evidence="12" key="1">
    <citation type="journal article" date="2014" name="Int. J. Syst. Evol. Microbiol.">
        <title>Complete genome sequence of Corynebacterium casei LMG S-19264T (=DSM 44701T), isolated from a smear-ripened cheese.</title>
        <authorList>
            <consortium name="US DOE Joint Genome Institute (JGI-PGF)"/>
            <person name="Walter F."/>
            <person name="Albersmeier A."/>
            <person name="Kalinowski J."/>
            <person name="Ruckert C."/>
        </authorList>
    </citation>
    <scope>NUCLEOTIDE SEQUENCE</scope>
    <source>
        <strain evidence="12">CGMCC 1.6293</strain>
    </source>
</reference>
<protein>
    <recommendedName>
        <fullName evidence="5 10">Inositol-1-monophosphatase</fullName>
        <ecNumber evidence="4 10">3.1.3.25</ecNumber>
    </recommendedName>
</protein>
<dbReference type="InterPro" id="IPR000760">
    <property type="entry name" value="Inositol_monophosphatase-like"/>
</dbReference>
<feature type="binding site" evidence="9">
    <location>
        <position position="237"/>
    </location>
    <ligand>
        <name>Mg(2+)</name>
        <dbReference type="ChEBI" id="CHEBI:18420"/>
        <label>1</label>
        <note>catalytic</note>
    </ligand>
</feature>
<gene>
    <name evidence="12" type="primary">suhB</name>
    <name evidence="12" type="ORF">GCM10011534_02280</name>
</gene>
<comment type="catalytic activity">
    <reaction evidence="1 10">
        <text>a myo-inositol phosphate + H2O = myo-inositol + phosphate</text>
        <dbReference type="Rhea" id="RHEA:24056"/>
        <dbReference type="ChEBI" id="CHEBI:15377"/>
        <dbReference type="ChEBI" id="CHEBI:17268"/>
        <dbReference type="ChEBI" id="CHEBI:43474"/>
        <dbReference type="ChEBI" id="CHEBI:84139"/>
        <dbReference type="EC" id="3.1.3.25"/>
    </reaction>
</comment>
<dbReference type="FunFam" id="3.30.540.10:FF:000003">
    <property type="entry name" value="Inositol-1-monophosphatase"/>
    <property type="match status" value="1"/>
</dbReference>
<dbReference type="PANTHER" id="PTHR20854:SF4">
    <property type="entry name" value="INOSITOL-1-MONOPHOSPHATASE-RELATED"/>
    <property type="match status" value="1"/>
</dbReference>
<dbReference type="GO" id="GO:0046872">
    <property type="term" value="F:metal ion binding"/>
    <property type="evidence" value="ECO:0007669"/>
    <property type="project" value="UniProtKB-KW"/>
</dbReference>
<sequence>MAQTLGKAEGAVYTRRLDPQESPMPGSANLNIMLKAARKAGRSLVKDFREVENLQVSMKGAGDFVSRADIAAQAILKEELLGARPTYGWLAEEEKEIDGEDPTRRWIVDPLDGTTNFLHGLPHWAISIALEHKGQIISGVVYDAAKDEMFFAEKGEGAWMNDQRIRVSGRSRMIEALFATGLPFAGRGDLPEVLQDLARISPVCAGVRRWGSAALDMAYVAAGRYEGYWERRLNAWDIAAGVIIMREAGGFAEPIDPEGNLIEDGAVICGNSNLFDAFARIIRKG</sequence>
<feature type="binding site" evidence="9">
    <location>
        <position position="111"/>
    </location>
    <ligand>
        <name>Mg(2+)</name>
        <dbReference type="ChEBI" id="CHEBI:18420"/>
        <label>1</label>
        <note>catalytic</note>
    </ligand>
</feature>
<evidence type="ECO:0000313" key="13">
    <source>
        <dbReference type="Proteomes" id="UP000649829"/>
    </source>
</evidence>
<evidence type="ECO:0000256" key="9">
    <source>
        <dbReference type="PIRSR" id="PIRSR600760-2"/>
    </source>
</evidence>
<dbReference type="SUPFAM" id="SSF56655">
    <property type="entry name" value="Carbohydrate phosphatase"/>
    <property type="match status" value="1"/>
</dbReference>
<dbReference type="Proteomes" id="UP000649829">
    <property type="component" value="Unassembled WGS sequence"/>
</dbReference>
<name>A0A917SID5_9RHOB</name>
<dbReference type="EC" id="3.1.3.25" evidence="4 10"/>
<comment type="similarity">
    <text evidence="3 10">Belongs to the inositol monophosphatase superfamily.</text>
</comment>
<dbReference type="Gene3D" id="3.40.190.80">
    <property type="match status" value="1"/>
</dbReference>
<feature type="binding site" evidence="9">
    <location>
        <position position="112"/>
    </location>
    <ligand>
        <name>Mg(2+)</name>
        <dbReference type="ChEBI" id="CHEBI:18420"/>
        <label>1</label>
        <note>catalytic</note>
    </ligand>
</feature>
<dbReference type="Gene3D" id="3.30.540.10">
    <property type="entry name" value="Fructose-1,6-Bisphosphatase, subunit A, domain 1"/>
    <property type="match status" value="1"/>
</dbReference>
<dbReference type="CDD" id="cd01639">
    <property type="entry name" value="IMPase"/>
    <property type="match status" value="1"/>
</dbReference>
<evidence type="ECO:0000256" key="5">
    <source>
        <dbReference type="ARBA" id="ARBA00019784"/>
    </source>
</evidence>
<dbReference type="GO" id="GO:0007165">
    <property type="term" value="P:signal transduction"/>
    <property type="evidence" value="ECO:0007669"/>
    <property type="project" value="TreeGrafter"/>
</dbReference>
<feature type="binding site" evidence="9">
    <location>
        <position position="92"/>
    </location>
    <ligand>
        <name>Mg(2+)</name>
        <dbReference type="ChEBI" id="CHEBI:18420"/>
        <label>1</label>
        <note>catalytic</note>
    </ligand>
</feature>
<dbReference type="GO" id="GO:0006020">
    <property type="term" value="P:inositol metabolic process"/>
    <property type="evidence" value="ECO:0007669"/>
    <property type="project" value="TreeGrafter"/>
</dbReference>
<evidence type="ECO:0000256" key="10">
    <source>
        <dbReference type="RuleBase" id="RU364068"/>
    </source>
</evidence>
<proteinExistence type="inferred from homology"/>
<reference evidence="12" key="2">
    <citation type="submission" date="2020-09" db="EMBL/GenBank/DDBJ databases">
        <authorList>
            <person name="Sun Q."/>
            <person name="Zhou Y."/>
        </authorList>
    </citation>
    <scope>NUCLEOTIDE SEQUENCE</scope>
    <source>
        <strain evidence="12">CGMCC 1.6293</strain>
    </source>
</reference>
<feature type="binding site" evidence="9">
    <location>
        <position position="109"/>
    </location>
    <ligand>
        <name>Mg(2+)</name>
        <dbReference type="ChEBI" id="CHEBI:18420"/>
        <label>1</label>
        <note>catalytic</note>
    </ligand>
</feature>
<dbReference type="PROSITE" id="PS00629">
    <property type="entry name" value="IMP_1"/>
    <property type="match status" value="1"/>
</dbReference>
<dbReference type="InterPro" id="IPR022337">
    <property type="entry name" value="Inositol_monophosphatase_SuhB"/>
</dbReference>
<evidence type="ECO:0000313" key="12">
    <source>
        <dbReference type="EMBL" id="GGL83927.1"/>
    </source>
</evidence>
<dbReference type="EMBL" id="BMLF01000001">
    <property type="protein sequence ID" value="GGL83927.1"/>
    <property type="molecule type" value="Genomic_DNA"/>
</dbReference>
<comment type="caution">
    <text evidence="12">The sequence shown here is derived from an EMBL/GenBank/DDBJ whole genome shotgun (WGS) entry which is preliminary data.</text>
</comment>
<dbReference type="AlphaFoldDB" id="A0A917SID5"/>
<dbReference type="PRINTS" id="PR01959">
    <property type="entry name" value="SBIMPHPHTASE"/>
</dbReference>
<evidence type="ECO:0000256" key="6">
    <source>
        <dbReference type="ARBA" id="ARBA00022723"/>
    </source>
</evidence>
<dbReference type="InterPro" id="IPR020583">
    <property type="entry name" value="Inositol_monoP_metal-BS"/>
</dbReference>
<organism evidence="12 13">
    <name type="scientific">Pseudooceanicola nanhaiensis</name>
    <dbReference type="NCBI Taxonomy" id="375761"/>
    <lineage>
        <taxon>Bacteria</taxon>
        <taxon>Pseudomonadati</taxon>
        <taxon>Pseudomonadota</taxon>
        <taxon>Alphaproteobacteria</taxon>
        <taxon>Rhodobacterales</taxon>
        <taxon>Paracoccaceae</taxon>
        <taxon>Pseudooceanicola</taxon>
    </lineage>
</organism>